<name>A0A2T6FXK2_9BACL</name>
<sequence length="145" mass="16194">MSFLHFLHIPTNGKENNEHIKVTIPKKGGFVVKFIFKLLLNGAIAVTVLLWLTKATFWEAAISSVVLSVIAYLLGDQYVLRISNNTIATLVDAVLAFVYFWVVASLLKWDLSIGGLIFLTLFLGVGEAVYHRFLAIDREREKAIG</sequence>
<feature type="transmembrane region" description="Helical" evidence="1">
    <location>
        <begin position="57"/>
        <end position="75"/>
    </location>
</feature>
<dbReference type="AlphaFoldDB" id="A0A2T6FXK2"/>
<gene>
    <name evidence="2" type="ORF">C8Z91_24990</name>
</gene>
<evidence type="ECO:0008006" key="4">
    <source>
        <dbReference type="Google" id="ProtNLM"/>
    </source>
</evidence>
<dbReference type="InterPro" id="IPR019649">
    <property type="entry name" value="DUF2512"/>
</dbReference>
<reference evidence="2 3" key="1">
    <citation type="submission" date="2018-03" db="EMBL/GenBank/DDBJ databases">
        <title>Genome sequence of Paenibacillus elgii strain AC13 an antimicrobial compound producing bacteria.</title>
        <authorList>
            <person name="Kurokawa A.S."/>
            <person name="Araujo J.F."/>
            <person name="Costa R.A."/>
            <person name="Ortega D.B."/>
            <person name="Pires A.S."/>
            <person name="Pappas G.J.Jr."/>
            <person name="Franco O.L."/>
            <person name="Barreto C."/>
            <person name="Magalhaes B.S."/>
            <person name="Kruger R.H."/>
        </authorList>
    </citation>
    <scope>NUCLEOTIDE SEQUENCE [LARGE SCALE GENOMIC DNA]</scope>
    <source>
        <strain evidence="2 3">AC13</strain>
    </source>
</reference>
<dbReference type="Proteomes" id="UP000244184">
    <property type="component" value="Unassembled WGS sequence"/>
</dbReference>
<feature type="transmembrane region" description="Helical" evidence="1">
    <location>
        <begin position="87"/>
        <end position="107"/>
    </location>
</feature>
<keyword evidence="1" id="KW-0472">Membrane</keyword>
<dbReference type="EMBL" id="PYHP01000069">
    <property type="protein sequence ID" value="PUA36638.1"/>
    <property type="molecule type" value="Genomic_DNA"/>
</dbReference>
<proteinExistence type="predicted"/>
<protein>
    <recommendedName>
        <fullName evidence="4">DUF2512 domain-containing protein</fullName>
    </recommendedName>
</protein>
<comment type="caution">
    <text evidence="2">The sequence shown here is derived from an EMBL/GenBank/DDBJ whole genome shotgun (WGS) entry which is preliminary data.</text>
</comment>
<accession>A0A2T6FXK2</accession>
<organism evidence="2 3">
    <name type="scientific">Paenibacillus elgii</name>
    <dbReference type="NCBI Taxonomy" id="189691"/>
    <lineage>
        <taxon>Bacteria</taxon>
        <taxon>Bacillati</taxon>
        <taxon>Bacillota</taxon>
        <taxon>Bacilli</taxon>
        <taxon>Bacillales</taxon>
        <taxon>Paenibacillaceae</taxon>
        <taxon>Paenibacillus</taxon>
    </lineage>
</organism>
<evidence type="ECO:0000256" key="1">
    <source>
        <dbReference type="SAM" id="Phobius"/>
    </source>
</evidence>
<evidence type="ECO:0000313" key="2">
    <source>
        <dbReference type="EMBL" id="PUA36638.1"/>
    </source>
</evidence>
<dbReference type="Pfam" id="PF10710">
    <property type="entry name" value="DUF2512"/>
    <property type="match status" value="1"/>
</dbReference>
<feature type="transmembrane region" description="Helical" evidence="1">
    <location>
        <begin position="30"/>
        <end position="51"/>
    </location>
</feature>
<feature type="transmembrane region" description="Helical" evidence="1">
    <location>
        <begin position="113"/>
        <end position="130"/>
    </location>
</feature>
<keyword evidence="1" id="KW-1133">Transmembrane helix</keyword>
<evidence type="ECO:0000313" key="3">
    <source>
        <dbReference type="Proteomes" id="UP000244184"/>
    </source>
</evidence>
<keyword evidence="1" id="KW-0812">Transmembrane</keyword>